<organism evidence="2 3">
    <name type="scientific">Sphingomonas yabuuchiae</name>
    <dbReference type="NCBI Taxonomy" id="172044"/>
    <lineage>
        <taxon>Bacteria</taxon>
        <taxon>Pseudomonadati</taxon>
        <taxon>Pseudomonadota</taxon>
        <taxon>Alphaproteobacteria</taxon>
        <taxon>Sphingomonadales</taxon>
        <taxon>Sphingomonadaceae</taxon>
        <taxon>Sphingomonas</taxon>
    </lineage>
</organism>
<dbReference type="RefSeq" id="WP_240456533.1">
    <property type="nucleotide sequence ID" value="NZ_JACHNX010000003.1"/>
</dbReference>
<proteinExistence type="predicted"/>
<comment type="caution">
    <text evidence="2">The sequence shown here is derived from an EMBL/GenBank/DDBJ whole genome shotgun (WGS) entry which is preliminary data.</text>
</comment>
<accession>A0ABR6K911</accession>
<protein>
    <submittedName>
        <fullName evidence="2">Uncharacterized protein</fullName>
    </submittedName>
</protein>
<sequence length="125" mass="13661">MVVLAIGLAVVQVWQDVGLNFGALVIAGLGAASGRSPFARAKYRDYDEFEKQALMQAHHRAYGTMMVLALTAMGWCAFASHYGWPMPRQFSDWATWAAALLVIGTNLPVLLAEFAIPFPDQEDAT</sequence>
<evidence type="ECO:0000256" key="1">
    <source>
        <dbReference type="SAM" id="Phobius"/>
    </source>
</evidence>
<reference evidence="2 3" key="1">
    <citation type="submission" date="2020-08" db="EMBL/GenBank/DDBJ databases">
        <title>Genomic Encyclopedia of Type Strains, Phase IV (KMG-IV): sequencing the most valuable type-strain genomes for metagenomic binning, comparative biology and taxonomic classification.</title>
        <authorList>
            <person name="Goeker M."/>
        </authorList>
    </citation>
    <scope>NUCLEOTIDE SEQUENCE [LARGE SCALE GENOMIC DNA]</scope>
    <source>
        <strain evidence="2 3">DSM 14562</strain>
    </source>
</reference>
<evidence type="ECO:0000313" key="2">
    <source>
        <dbReference type="EMBL" id="MBB4609041.1"/>
    </source>
</evidence>
<feature type="transmembrane region" description="Helical" evidence="1">
    <location>
        <begin position="17"/>
        <end position="34"/>
    </location>
</feature>
<keyword evidence="1" id="KW-1133">Transmembrane helix</keyword>
<dbReference type="Proteomes" id="UP000584663">
    <property type="component" value="Unassembled WGS sequence"/>
</dbReference>
<evidence type="ECO:0000313" key="3">
    <source>
        <dbReference type="Proteomes" id="UP000584663"/>
    </source>
</evidence>
<keyword evidence="1" id="KW-0812">Transmembrane</keyword>
<gene>
    <name evidence="2" type="ORF">GGQ89_001248</name>
</gene>
<keyword evidence="3" id="KW-1185">Reference proteome</keyword>
<dbReference type="EMBL" id="JACHNX010000003">
    <property type="protein sequence ID" value="MBB4609041.1"/>
    <property type="molecule type" value="Genomic_DNA"/>
</dbReference>
<name>A0ABR6K911_9SPHN</name>
<feature type="transmembrane region" description="Helical" evidence="1">
    <location>
        <begin position="96"/>
        <end position="116"/>
    </location>
</feature>
<keyword evidence="1" id="KW-0472">Membrane</keyword>
<feature type="transmembrane region" description="Helical" evidence="1">
    <location>
        <begin position="61"/>
        <end position="84"/>
    </location>
</feature>